<keyword evidence="2" id="KW-1185">Reference proteome</keyword>
<proteinExistence type="predicted"/>
<protein>
    <submittedName>
        <fullName evidence="1">Uncharacterized protein</fullName>
    </submittedName>
</protein>
<accession>A0A1G5F6T2</accession>
<dbReference type="AlphaFoldDB" id="A0A1G5F6T2"/>
<dbReference type="EMBL" id="FMUN01000005">
    <property type="protein sequence ID" value="SCY34959.1"/>
    <property type="molecule type" value="Genomic_DNA"/>
</dbReference>
<dbReference type="RefSeq" id="WP_156344086.1">
    <property type="nucleotide sequence ID" value="NZ_FMUN01000005.1"/>
</dbReference>
<reference evidence="2" key="1">
    <citation type="submission" date="2016-10" db="EMBL/GenBank/DDBJ databases">
        <authorList>
            <person name="Varghese N."/>
        </authorList>
    </citation>
    <scope>NUCLEOTIDE SEQUENCE [LARGE SCALE GENOMIC DNA]</scope>
    <source>
        <strain evidence="2">HL 19</strain>
    </source>
</reference>
<dbReference type="Proteomes" id="UP000183104">
    <property type="component" value="Unassembled WGS sequence"/>
</dbReference>
<evidence type="ECO:0000313" key="2">
    <source>
        <dbReference type="Proteomes" id="UP000183104"/>
    </source>
</evidence>
<organism evidence="1 2">
    <name type="scientific">Thiohalorhabdus denitrificans</name>
    <dbReference type="NCBI Taxonomy" id="381306"/>
    <lineage>
        <taxon>Bacteria</taxon>
        <taxon>Pseudomonadati</taxon>
        <taxon>Pseudomonadota</taxon>
        <taxon>Gammaproteobacteria</taxon>
        <taxon>Thiohalorhabdales</taxon>
        <taxon>Thiohalorhabdaceae</taxon>
        <taxon>Thiohalorhabdus</taxon>
    </lineage>
</organism>
<sequence length="52" mass="5355">MRFPQPSGVLLTAQSPAEEAALDGLAADVRADHPFRAVGTAPSQPGDPPWSA</sequence>
<name>A0A1G5F6T2_9GAMM</name>
<evidence type="ECO:0000313" key="1">
    <source>
        <dbReference type="EMBL" id="SCY34959.1"/>
    </source>
</evidence>
<gene>
    <name evidence="1" type="ORF">SAMN05661077_1826</name>
</gene>